<dbReference type="Proteomes" id="UP001174909">
    <property type="component" value="Unassembled WGS sequence"/>
</dbReference>
<gene>
    <name evidence="1" type="ORF">GBAR_LOCUS3370</name>
</gene>
<proteinExistence type="predicted"/>
<comment type="caution">
    <text evidence="1">The sequence shown here is derived from an EMBL/GenBank/DDBJ whole genome shotgun (WGS) entry which is preliminary data.</text>
</comment>
<evidence type="ECO:0008006" key="3">
    <source>
        <dbReference type="Google" id="ProtNLM"/>
    </source>
</evidence>
<evidence type="ECO:0000313" key="2">
    <source>
        <dbReference type="Proteomes" id="UP001174909"/>
    </source>
</evidence>
<keyword evidence="2" id="KW-1185">Reference proteome</keyword>
<accession>A0AA35R3W7</accession>
<dbReference type="EMBL" id="CASHTH010000476">
    <property type="protein sequence ID" value="CAI8002317.1"/>
    <property type="molecule type" value="Genomic_DNA"/>
</dbReference>
<sequence>MADTGSFVNVLESMPKGEAFNVGQMYYQFGQAIRSGQDCQPDFATAVNLHHLVDAIRQASDEGREVAIG</sequence>
<protein>
    <recommendedName>
        <fullName evidence="3">Gfo/Idh/MocA-like oxidoreductase C-terminal domain-containing protein</fullName>
    </recommendedName>
</protein>
<reference evidence="1" key="1">
    <citation type="submission" date="2023-03" db="EMBL/GenBank/DDBJ databases">
        <authorList>
            <person name="Steffen K."/>
            <person name="Cardenas P."/>
        </authorList>
    </citation>
    <scope>NUCLEOTIDE SEQUENCE</scope>
</reference>
<name>A0AA35R3W7_GEOBA</name>
<dbReference type="AlphaFoldDB" id="A0AA35R3W7"/>
<dbReference type="Gene3D" id="3.30.360.10">
    <property type="entry name" value="Dihydrodipicolinate Reductase, domain 2"/>
    <property type="match status" value="1"/>
</dbReference>
<organism evidence="1 2">
    <name type="scientific">Geodia barretti</name>
    <name type="common">Barrett's horny sponge</name>
    <dbReference type="NCBI Taxonomy" id="519541"/>
    <lineage>
        <taxon>Eukaryota</taxon>
        <taxon>Metazoa</taxon>
        <taxon>Porifera</taxon>
        <taxon>Demospongiae</taxon>
        <taxon>Heteroscleromorpha</taxon>
        <taxon>Tetractinellida</taxon>
        <taxon>Astrophorina</taxon>
        <taxon>Geodiidae</taxon>
        <taxon>Geodia</taxon>
    </lineage>
</organism>
<evidence type="ECO:0000313" key="1">
    <source>
        <dbReference type="EMBL" id="CAI8002317.1"/>
    </source>
</evidence>